<evidence type="ECO:0000256" key="2">
    <source>
        <dbReference type="ARBA" id="ARBA00022833"/>
    </source>
</evidence>
<keyword evidence="9" id="KW-1185">Reference proteome</keyword>
<dbReference type="CDD" id="cd12148">
    <property type="entry name" value="fungal_TF_MHR"/>
    <property type="match status" value="1"/>
</dbReference>
<evidence type="ECO:0000313" key="9">
    <source>
        <dbReference type="Proteomes" id="UP001174694"/>
    </source>
</evidence>
<evidence type="ECO:0000259" key="7">
    <source>
        <dbReference type="SMART" id="SM00906"/>
    </source>
</evidence>
<feature type="domain" description="Xylanolytic transcriptional activator regulatory" evidence="7">
    <location>
        <begin position="178"/>
        <end position="252"/>
    </location>
</feature>
<dbReference type="GO" id="GO:0008270">
    <property type="term" value="F:zinc ion binding"/>
    <property type="evidence" value="ECO:0007669"/>
    <property type="project" value="InterPro"/>
</dbReference>
<dbReference type="AlphaFoldDB" id="A0AA38VDG3"/>
<evidence type="ECO:0000256" key="5">
    <source>
        <dbReference type="ARBA" id="ARBA00023163"/>
    </source>
</evidence>
<keyword evidence="1" id="KW-0479">Metal-binding</keyword>
<dbReference type="GO" id="GO:0000978">
    <property type="term" value="F:RNA polymerase II cis-regulatory region sequence-specific DNA binding"/>
    <property type="evidence" value="ECO:0007669"/>
    <property type="project" value="TreeGrafter"/>
</dbReference>
<keyword evidence="3" id="KW-0805">Transcription regulation</keyword>
<dbReference type="PANTHER" id="PTHR31944:SF129">
    <property type="entry name" value="ASPYRIDONES CLUSTER REGULATOR APDR-RELATED"/>
    <property type="match status" value="1"/>
</dbReference>
<dbReference type="PANTHER" id="PTHR31944">
    <property type="entry name" value="HEME-RESPONSIVE ZINC FINGER TRANSCRIPTION FACTOR HAP1"/>
    <property type="match status" value="1"/>
</dbReference>
<dbReference type="GO" id="GO:0006351">
    <property type="term" value="P:DNA-templated transcription"/>
    <property type="evidence" value="ECO:0007669"/>
    <property type="project" value="InterPro"/>
</dbReference>
<protein>
    <submittedName>
        <fullName evidence="8">C6 zinc finger domain-containing protein</fullName>
    </submittedName>
</protein>
<keyword evidence="6" id="KW-0539">Nucleus</keyword>
<reference evidence="8" key="1">
    <citation type="submission" date="2022-07" db="EMBL/GenBank/DDBJ databases">
        <title>Fungi with potential for degradation of polypropylene.</title>
        <authorList>
            <person name="Gostincar C."/>
        </authorList>
    </citation>
    <scope>NUCLEOTIDE SEQUENCE</scope>
    <source>
        <strain evidence="8">EXF-13308</strain>
    </source>
</reference>
<keyword evidence="2" id="KW-0862">Zinc</keyword>
<keyword evidence="4" id="KW-0238">DNA-binding</keyword>
<keyword evidence="5" id="KW-0804">Transcription</keyword>
<dbReference type="Proteomes" id="UP001174694">
    <property type="component" value="Unassembled WGS sequence"/>
</dbReference>
<gene>
    <name evidence="8" type="ORF">NKR23_g11569</name>
</gene>
<proteinExistence type="predicted"/>
<organism evidence="8 9">
    <name type="scientific">Pleurostoma richardsiae</name>
    <dbReference type="NCBI Taxonomy" id="41990"/>
    <lineage>
        <taxon>Eukaryota</taxon>
        <taxon>Fungi</taxon>
        <taxon>Dikarya</taxon>
        <taxon>Ascomycota</taxon>
        <taxon>Pezizomycotina</taxon>
        <taxon>Sordariomycetes</taxon>
        <taxon>Sordariomycetidae</taxon>
        <taxon>Calosphaeriales</taxon>
        <taxon>Pleurostomataceae</taxon>
        <taxon>Pleurostoma</taxon>
    </lineage>
</organism>
<dbReference type="InterPro" id="IPR007219">
    <property type="entry name" value="XnlR_reg_dom"/>
</dbReference>
<dbReference type="SMART" id="SM00906">
    <property type="entry name" value="Fungal_trans"/>
    <property type="match status" value="1"/>
</dbReference>
<evidence type="ECO:0000313" key="8">
    <source>
        <dbReference type="EMBL" id="KAJ9131740.1"/>
    </source>
</evidence>
<dbReference type="GO" id="GO:0001228">
    <property type="term" value="F:DNA-binding transcription activator activity, RNA polymerase II-specific"/>
    <property type="evidence" value="ECO:0007669"/>
    <property type="project" value="TreeGrafter"/>
</dbReference>
<evidence type="ECO:0000256" key="6">
    <source>
        <dbReference type="ARBA" id="ARBA00023242"/>
    </source>
</evidence>
<accession>A0AA38VDG3</accession>
<dbReference type="EMBL" id="JANBVO010000064">
    <property type="protein sequence ID" value="KAJ9131740.1"/>
    <property type="molecule type" value="Genomic_DNA"/>
</dbReference>
<dbReference type="InterPro" id="IPR051430">
    <property type="entry name" value="Fungal_TF_Env_Response"/>
</dbReference>
<comment type="caution">
    <text evidence="8">The sequence shown here is derived from an EMBL/GenBank/DDBJ whole genome shotgun (WGS) entry which is preliminary data.</text>
</comment>
<evidence type="ECO:0000256" key="4">
    <source>
        <dbReference type="ARBA" id="ARBA00023125"/>
    </source>
</evidence>
<sequence>MNTILPFEAYLRGTVPDLFDRTSQVYSLLDRCKQLARVIKADRPIPQSLSLDVRDYLPARIECDELLSSYFRTFETVFRVLHVPTFMNEYISYWDDPSAANDAFLAKLLLILAIGTCFSQPPAGPRDFYHRRSWQWIYVAQMWLGGPCEKRRLGPAGVQVHCLILVALQTGAVGADLSWITAGSLLRAAMTSGLHRDPAHFPFMPALEAEVRRRLWATVLELVLQSSLDSGMPPLVCLDDFDTEPPANIDDDQLDGSTTAKPRPQPIAIFTQTSIQCALVRSLALRFKVVKALNNLRSDLSHEEALHLGSELRNTCRSNSALFRSFLSPHSGPTTQKPSMFQIKLLDTLTRRFVLEIHAPFSMQANSNLAYYFSRKICLESSLLLLSYINGTSPQPAAAGDDYSCLQLYGRGLFKFIFIHASTTLALEVIDQLQEDSSPFAPSLPDNDLYRATRDIAEIAYQRISIGETSVIMYVCLICVVGYIDAIHSGNTACDNIVGSAIGALETSYELLRSHALKRGLLADEDAGKYCDLSDQSALDELLFGGAWEDEPHIQFDLSNFR</sequence>
<name>A0AA38VDG3_9PEZI</name>
<dbReference type="GO" id="GO:0005634">
    <property type="term" value="C:nucleus"/>
    <property type="evidence" value="ECO:0007669"/>
    <property type="project" value="TreeGrafter"/>
</dbReference>
<evidence type="ECO:0000256" key="3">
    <source>
        <dbReference type="ARBA" id="ARBA00023015"/>
    </source>
</evidence>
<evidence type="ECO:0000256" key="1">
    <source>
        <dbReference type="ARBA" id="ARBA00022723"/>
    </source>
</evidence>
<dbReference type="Pfam" id="PF04082">
    <property type="entry name" value="Fungal_trans"/>
    <property type="match status" value="1"/>
</dbReference>